<dbReference type="InterPro" id="IPR009057">
    <property type="entry name" value="Homeodomain-like_sf"/>
</dbReference>
<name>A8I5H2_AZOC5</name>
<dbReference type="STRING" id="438753.AZC_2279"/>
<accession>A8I5H2</accession>
<keyword evidence="2" id="KW-0238">DNA-binding</keyword>
<keyword evidence="1" id="KW-0805">Transcription regulation</keyword>
<dbReference type="InterPro" id="IPR018060">
    <property type="entry name" value="HTH_AraC"/>
</dbReference>
<protein>
    <submittedName>
        <fullName evidence="5">Transcriptional regulator</fullName>
    </submittedName>
</protein>
<gene>
    <name evidence="5" type="primary">araC</name>
    <name evidence="5" type="ordered locus">AZC_2279</name>
</gene>
<dbReference type="PROSITE" id="PS00041">
    <property type="entry name" value="HTH_ARAC_FAMILY_1"/>
    <property type="match status" value="1"/>
</dbReference>
<reference evidence="5 6" key="4">
    <citation type="journal article" date="2009" name="Appl. Environ. Microbiol.">
        <title>Comparative genome-wide transcriptional profiling of Azorhizobium caulinodans ORS571 grown under free-living and symbiotic conditions.</title>
        <authorList>
            <person name="Tsukada S."/>
            <person name="Aono T."/>
            <person name="Akiba N."/>
            <person name="Lee KB."/>
            <person name="Liu CT."/>
            <person name="Toyazaki H."/>
            <person name="Oyaizu H."/>
        </authorList>
    </citation>
    <scope>NUCLEOTIDE SEQUENCE [LARGE SCALE GENOMIC DNA]</scope>
    <source>
        <strain evidence="6">ATCC 43989 / DSM 5975 / JCM 20966 / LMG 6465 / NBRC 14845 / NCIMB 13405 / ORS 571</strain>
    </source>
</reference>
<proteinExistence type="predicted"/>
<dbReference type="GO" id="GO:0003700">
    <property type="term" value="F:DNA-binding transcription factor activity"/>
    <property type="evidence" value="ECO:0007669"/>
    <property type="project" value="InterPro"/>
</dbReference>
<dbReference type="InterPro" id="IPR020449">
    <property type="entry name" value="Tscrpt_reg_AraC-type_HTH"/>
</dbReference>
<dbReference type="EMBL" id="AP009384">
    <property type="protein sequence ID" value="BAF88277.1"/>
    <property type="molecule type" value="Genomic_DNA"/>
</dbReference>
<dbReference type="HOGENOM" id="CLU_076532_1_0_5"/>
<dbReference type="AlphaFoldDB" id="A8I5H2"/>
<dbReference type="InterPro" id="IPR018062">
    <property type="entry name" value="HTH_AraC-typ_CS"/>
</dbReference>
<organism evidence="5 6">
    <name type="scientific">Azorhizobium caulinodans (strain ATCC 43989 / DSM 5975 / JCM 20966 / LMG 6465 / NBRC 14845 / NCIMB 13405 / ORS 571)</name>
    <dbReference type="NCBI Taxonomy" id="438753"/>
    <lineage>
        <taxon>Bacteria</taxon>
        <taxon>Pseudomonadati</taxon>
        <taxon>Pseudomonadota</taxon>
        <taxon>Alphaproteobacteria</taxon>
        <taxon>Hyphomicrobiales</taxon>
        <taxon>Xanthobacteraceae</taxon>
        <taxon>Azorhizobium</taxon>
    </lineage>
</organism>
<reference evidence="5 6" key="1">
    <citation type="journal article" date="2007" name="Appl. Environ. Microbiol.">
        <title>Rhizobial factors required for stem nodule maturation and maintenance in Sesbania rostrata-Azorhizobium caulinodans ORS571 symbiosis.</title>
        <authorList>
            <person name="Suzuki S."/>
            <person name="Aono T."/>
            <person name="Lee KB."/>
            <person name="Suzuki T."/>
            <person name="Liu CT."/>
            <person name="Miwa H."/>
            <person name="Wakao S."/>
            <person name="Iki T."/>
            <person name="Oyaizu H."/>
        </authorList>
    </citation>
    <scope>NUCLEOTIDE SEQUENCE [LARGE SCALE GENOMIC DNA]</scope>
    <source>
        <strain evidence="6">ATCC 43989 / DSM 5975 / JCM 20966 / LMG 6465 / NBRC 14845 / NCIMB 13405 / ORS 571</strain>
    </source>
</reference>
<dbReference type="Gene3D" id="1.10.10.60">
    <property type="entry name" value="Homeodomain-like"/>
    <property type="match status" value="2"/>
</dbReference>
<evidence type="ECO:0000259" key="4">
    <source>
        <dbReference type="PROSITE" id="PS01124"/>
    </source>
</evidence>
<keyword evidence="3" id="KW-0804">Transcription</keyword>
<evidence type="ECO:0000313" key="6">
    <source>
        <dbReference type="Proteomes" id="UP000000270"/>
    </source>
</evidence>
<reference evidence="6" key="2">
    <citation type="submission" date="2007-04" db="EMBL/GenBank/DDBJ databases">
        <title>Complete genome sequence of the nitrogen-fixing bacterium Azorhizobium caulinodans ORS571.</title>
        <authorList>
            <person name="Lee K.B."/>
            <person name="Backer P.D."/>
            <person name="Aono T."/>
            <person name="Liu C.T."/>
            <person name="Suzuki S."/>
            <person name="Suzuki T."/>
            <person name="Kaneko T."/>
            <person name="Yamada M."/>
            <person name="Tabata S."/>
            <person name="Kupfer D.M."/>
            <person name="Najar F.Z."/>
            <person name="Wiley G.B."/>
            <person name="Roe B."/>
            <person name="Binnewies T."/>
            <person name="Ussery D."/>
            <person name="Vereecke D."/>
            <person name="Gevers D."/>
            <person name="Holsters M."/>
            <person name="Oyaizu H."/>
        </authorList>
    </citation>
    <scope>NUCLEOTIDE SEQUENCE [LARGE SCALE GENOMIC DNA]</scope>
    <source>
        <strain evidence="6">ATCC 43989 / DSM 5975 / JCM 20966 / LMG 6465 / NBRC 14845 / NCIMB 13405 / ORS 571</strain>
    </source>
</reference>
<dbReference type="SUPFAM" id="SSF46689">
    <property type="entry name" value="Homeodomain-like"/>
    <property type="match status" value="2"/>
</dbReference>
<dbReference type="Pfam" id="PF12833">
    <property type="entry name" value="HTH_18"/>
    <property type="match status" value="1"/>
</dbReference>
<dbReference type="PANTHER" id="PTHR46796">
    <property type="entry name" value="HTH-TYPE TRANSCRIPTIONAL ACTIVATOR RHAS-RELATED"/>
    <property type="match status" value="1"/>
</dbReference>
<feature type="domain" description="HTH araC/xylS-type" evidence="4">
    <location>
        <begin position="154"/>
        <end position="252"/>
    </location>
</feature>
<dbReference type="PROSITE" id="PS01124">
    <property type="entry name" value="HTH_ARAC_FAMILY_2"/>
    <property type="match status" value="1"/>
</dbReference>
<dbReference type="InterPro" id="IPR050204">
    <property type="entry name" value="AraC_XylS_family_regulators"/>
</dbReference>
<dbReference type="GO" id="GO:0043565">
    <property type="term" value="F:sequence-specific DNA binding"/>
    <property type="evidence" value="ECO:0007669"/>
    <property type="project" value="InterPro"/>
</dbReference>
<dbReference type="Proteomes" id="UP000000270">
    <property type="component" value="Chromosome"/>
</dbReference>
<dbReference type="RefSeq" id="WP_012170806.1">
    <property type="nucleotide sequence ID" value="NC_009937.1"/>
</dbReference>
<sequence length="254" mass="27435">MSFHVAPYLPDLRAGGVIALLAGDQSGADALPRPAGEESGDVLSVHLPHMGLVLAISQARAAGQTLVGLDSLLARPADHRRTLVDDRVVAQLSQALQSAEVDSAGGLHADALRLAIVARILTLDGQSHAPQVDEALPAPAPARVRPGLPKWRLKRVMAHVQERLCETVTLADMAAAAGLSRMHFAAQFRIATGLRPHEYLLKCRVERAQQLMRESTEPLVQIALSVGFQTQAHFTTVFRRFAGTTPHRWRSMQG</sequence>
<dbReference type="KEGG" id="azc:AZC_2279"/>
<reference evidence="5 6" key="5">
    <citation type="journal article" date="2010" name="Appl. Environ. Microbiol.">
        <title>phrR-like gene praR of Azorhizobium caulinodans ORS571 is essential for symbiosis with Sesbania rostrata and is involved in expression of reb genes.</title>
        <authorList>
            <person name="Akiba N."/>
            <person name="Aono T."/>
            <person name="Toyazaki H."/>
            <person name="Sato S."/>
            <person name="Oyaizu H."/>
        </authorList>
    </citation>
    <scope>NUCLEOTIDE SEQUENCE [LARGE SCALE GENOMIC DNA]</scope>
    <source>
        <strain evidence="6">ATCC 43989 / DSM 5975 / JCM 20966 / LMG 6465 / NBRC 14845 / NCIMB 13405 / ORS 571</strain>
    </source>
</reference>
<evidence type="ECO:0000313" key="5">
    <source>
        <dbReference type="EMBL" id="BAF88277.1"/>
    </source>
</evidence>
<dbReference type="PRINTS" id="PR00032">
    <property type="entry name" value="HTHARAC"/>
</dbReference>
<dbReference type="eggNOG" id="COG2207">
    <property type="taxonomic scope" value="Bacteria"/>
</dbReference>
<reference evidence="5 6" key="3">
    <citation type="journal article" date="2008" name="BMC Genomics">
        <title>The genome of the versatile nitrogen fixer Azorhizobium caulinodans ORS571.</title>
        <authorList>
            <person name="Lee KB."/>
            <person name="Backer P.D."/>
            <person name="Aono T."/>
            <person name="Liu CT."/>
            <person name="Suzuki S."/>
            <person name="Suzuki T."/>
            <person name="Kaneko T."/>
            <person name="Yamada M."/>
            <person name="Tabata S."/>
            <person name="Kupfer D.M."/>
            <person name="Najar F.Z."/>
            <person name="Wiley G.B."/>
            <person name="Roe B."/>
            <person name="Binnewies T.T."/>
            <person name="Ussery D.W."/>
            <person name="D'Haeze W."/>
            <person name="Herder J.D."/>
            <person name="Gevers D."/>
            <person name="Vereecke D."/>
            <person name="Holsters M."/>
            <person name="Oyaizu H."/>
        </authorList>
    </citation>
    <scope>NUCLEOTIDE SEQUENCE [LARGE SCALE GENOMIC DNA]</scope>
    <source>
        <strain evidence="6">ATCC 43989 / DSM 5975 / JCM 20966 / LMG 6465 / NBRC 14845 / NCIMB 13405 / ORS 571</strain>
    </source>
</reference>
<keyword evidence="6" id="KW-1185">Reference proteome</keyword>
<dbReference type="PANTHER" id="PTHR46796:SF14">
    <property type="entry name" value="TRANSCRIPTIONAL REGULATORY PROTEIN"/>
    <property type="match status" value="1"/>
</dbReference>
<evidence type="ECO:0000256" key="2">
    <source>
        <dbReference type="ARBA" id="ARBA00023125"/>
    </source>
</evidence>
<evidence type="ECO:0000256" key="3">
    <source>
        <dbReference type="ARBA" id="ARBA00023163"/>
    </source>
</evidence>
<reference evidence="5 6" key="6">
    <citation type="journal article" date="2011" name="Appl. Environ. Microbiol.">
        <title>Involvement of the azorhizobial chromosome partition gene (parA) in the onset of bacteroid differentiation during Sesbania rostrata stem nodule development.</title>
        <authorList>
            <person name="Liu CT."/>
            <person name="Lee KB."/>
            <person name="Wang YS."/>
            <person name="Peng MH."/>
            <person name="Lee KT."/>
            <person name="Suzuki S."/>
            <person name="Suzuki T."/>
            <person name="Oyaizu H."/>
        </authorList>
    </citation>
    <scope>NUCLEOTIDE SEQUENCE [LARGE SCALE GENOMIC DNA]</scope>
    <source>
        <strain evidence="6">ATCC 43989 / DSM 5975 / JCM 20966 / LMG 6465 / NBRC 14845 / NCIMB 13405 / ORS 571</strain>
    </source>
</reference>
<dbReference type="SMART" id="SM00342">
    <property type="entry name" value="HTH_ARAC"/>
    <property type="match status" value="1"/>
</dbReference>
<evidence type="ECO:0000256" key="1">
    <source>
        <dbReference type="ARBA" id="ARBA00023015"/>
    </source>
</evidence>